<comment type="cofactor">
    <cofactor evidence="8">
        <name>Zn(2+)</name>
        <dbReference type="ChEBI" id="CHEBI:29105"/>
    </cofactor>
    <text evidence="8">Binds 1 zinc ion per subunit.</text>
</comment>
<feature type="active site" description="Proton donor" evidence="8">
    <location>
        <position position="48"/>
    </location>
</feature>
<proteinExistence type="inferred from homology"/>
<dbReference type="GO" id="GO:0008270">
    <property type="term" value="F:zinc ion binding"/>
    <property type="evidence" value="ECO:0007669"/>
    <property type="project" value="UniProtKB-UniRule"/>
</dbReference>
<dbReference type="HOGENOM" id="CLU_025810_3_2_0"/>
<dbReference type="FunFam" id="3.40.140.10:FF:000005">
    <property type="entry name" value="tRNA-specific adenosine deaminase"/>
    <property type="match status" value="1"/>
</dbReference>
<feature type="binding site" evidence="8">
    <location>
        <position position="79"/>
    </location>
    <ligand>
        <name>Zn(2+)</name>
        <dbReference type="ChEBI" id="CHEBI:29105"/>
        <note>catalytic</note>
    </ligand>
</feature>
<comment type="catalytic activity">
    <reaction evidence="7 8">
        <text>adenosine(34) in tRNA + H2O + H(+) = inosine(34) in tRNA + NH4(+)</text>
        <dbReference type="Rhea" id="RHEA:43168"/>
        <dbReference type="Rhea" id="RHEA-COMP:10373"/>
        <dbReference type="Rhea" id="RHEA-COMP:10374"/>
        <dbReference type="ChEBI" id="CHEBI:15377"/>
        <dbReference type="ChEBI" id="CHEBI:15378"/>
        <dbReference type="ChEBI" id="CHEBI:28938"/>
        <dbReference type="ChEBI" id="CHEBI:74411"/>
        <dbReference type="ChEBI" id="CHEBI:82852"/>
        <dbReference type="EC" id="3.5.4.33"/>
    </reaction>
</comment>
<dbReference type="InterPro" id="IPR028883">
    <property type="entry name" value="tRNA_aden_deaminase"/>
</dbReference>
<evidence type="ECO:0000256" key="8">
    <source>
        <dbReference type="HAMAP-Rule" id="MF_00972"/>
    </source>
</evidence>
<dbReference type="PROSITE" id="PS00903">
    <property type="entry name" value="CYT_DCMP_DEAMINASES_1"/>
    <property type="match status" value="1"/>
</dbReference>
<dbReference type="SUPFAM" id="SSF53927">
    <property type="entry name" value="Cytidine deaminase-like"/>
    <property type="match status" value="1"/>
</dbReference>
<keyword evidence="5 8" id="KW-0378">Hydrolase</keyword>
<accession>Q01SL7</accession>
<dbReference type="HAMAP" id="MF_00972">
    <property type="entry name" value="tRNA_aden_deaminase"/>
    <property type="match status" value="1"/>
</dbReference>
<keyword evidence="6 8" id="KW-0862">Zinc</keyword>
<reference evidence="10" key="1">
    <citation type="submission" date="2006-10" db="EMBL/GenBank/DDBJ databases">
        <title>Complete sequence of Solibacter usitatus Ellin6076.</title>
        <authorList>
            <consortium name="US DOE Joint Genome Institute"/>
            <person name="Copeland A."/>
            <person name="Lucas S."/>
            <person name="Lapidus A."/>
            <person name="Barry K."/>
            <person name="Detter J.C."/>
            <person name="Glavina del Rio T."/>
            <person name="Hammon N."/>
            <person name="Israni S."/>
            <person name="Dalin E."/>
            <person name="Tice H."/>
            <person name="Pitluck S."/>
            <person name="Thompson L.S."/>
            <person name="Brettin T."/>
            <person name="Bruce D."/>
            <person name="Han C."/>
            <person name="Tapia R."/>
            <person name="Gilna P."/>
            <person name="Schmutz J."/>
            <person name="Larimer F."/>
            <person name="Land M."/>
            <person name="Hauser L."/>
            <person name="Kyrpides N."/>
            <person name="Mikhailova N."/>
            <person name="Janssen P.H."/>
            <person name="Kuske C.R."/>
            <person name="Richardson P."/>
        </authorList>
    </citation>
    <scope>NUCLEOTIDE SEQUENCE</scope>
    <source>
        <strain evidence="10">Ellin6076</strain>
    </source>
</reference>
<dbReference type="CDD" id="cd01285">
    <property type="entry name" value="nucleoside_deaminase"/>
    <property type="match status" value="1"/>
</dbReference>
<dbReference type="PANTHER" id="PTHR11079">
    <property type="entry name" value="CYTOSINE DEAMINASE FAMILY MEMBER"/>
    <property type="match status" value="1"/>
</dbReference>
<evidence type="ECO:0000256" key="2">
    <source>
        <dbReference type="ARBA" id="ARBA00011738"/>
    </source>
</evidence>
<evidence type="ECO:0000256" key="7">
    <source>
        <dbReference type="ARBA" id="ARBA00048045"/>
    </source>
</evidence>
<dbReference type="STRING" id="234267.Acid_6428"/>
<dbReference type="eggNOG" id="COG0590">
    <property type="taxonomic scope" value="Bacteria"/>
</dbReference>
<gene>
    <name evidence="8" type="primary">tadA</name>
    <name evidence="10" type="ordered locus">Acid_6428</name>
</gene>
<feature type="domain" description="CMP/dCMP-type deaminase" evidence="9">
    <location>
        <begin position="1"/>
        <end position="114"/>
    </location>
</feature>
<dbReference type="EMBL" id="CP000473">
    <property type="protein sequence ID" value="ABJ87353.1"/>
    <property type="molecule type" value="Genomic_DNA"/>
</dbReference>
<evidence type="ECO:0000256" key="4">
    <source>
        <dbReference type="ARBA" id="ARBA00022723"/>
    </source>
</evidence>
<dbReference type="PANTHER" id="PTHR11079:SF179">
    <property type="entry name" value="TRNA(ADENINE(34)) DEAMINASE, CHLOROPLASTIC"/>
    <property type="match status" value="1"/>
</dbReference>
<dbReference type="NCBIfam" id="NF008113">
    <property type="entry name" value="PRK10860.1"/>
    <property type="match status" value="1"/>
</dbReference>
<dbReference type="GO" id="GO:0052717">
    <property type="term" value="F:tRNA-specific adenosine-34 deaminase activity"/>
    <property type="evidence" value="ECO:0007669"/>
    <property type="project" value="UniProtKB-UniRule"/>
</dbReference>
<dbReference type="Pfam" id="PF14437">
    <property type="entry name" value="MafB19-deam"/>
    <property type="match status" value="1"/>
</dbReference>
<evidence type="ECO:0000256" key="3">
    <source>
        <dbReference type="ARBA" id="ARBA00022694"/>
    </source>
</evidence>
<dbReference type="InterPro" id="IPR002125">
    <property type="entry name" value="CMP_dCMP_dom"/>
</dbReference>
<comment type="subunit">
    <text evidence="2 8">Homodimer.</text>
</comment>
<protein>
    <recommendedName>
        <fullName evidence="8">tRNA-specific adenosine deaminase</fullName>
        <ecNumber evidence="8">3.5.4.33</ecNumber>
    </recommendedName>
</protein>
<dbReference type="AlphaFoldDB" id="Q01SL7"/>
<comment type="similarity">
    <text evidence="1">Belongs to the cytidine and deoxycytidylate deaminase family. ADAT2 subfamily.</text>
</comment>
<keyword evidence="4 8" id="KW-0479">Metal-binding</keyword>
<comment type="function">
    <text evidence="8">Catalyzes the deamination of adenosine to inosine at the wobble position 34 of tRNA(Arg2).</text>
</comment>
<organism evidence="10">
    <name type="scientific">Solibacter usitatus (strain Ellin6076)</name>
    <dbReference type="NCBI Taxonomy" id="234267"/>
    <lineage>
        <taxon>Bacteria</taxon>
        <taxon>Pseudomonadati</taxon>
        <taxon>Acidobacteriota</taxon>
        <taxon>Terriglobia</taxon>
        <taxon>Bryobacterales</taxon>
        <taxon>Solibacteraceae</taxon>
        <taxon>Candidatus Solibacter</taxon>
    </lineage>
</organism>
<dbReference type="EC" id="3.5.4.33" evidence="8"/>
<evidence type="ECO:0000256" key="6">
    <source>
        <dbReference type="ARBA" id="ARBA00022833"/>
    </source>
</evidence>
<feature type="binding site" evidence="8">
    <location>
        <position position="76"/>
    </location>
    <ligand>
        <name>Zn(2+)</name>
        <dbReference type="ChEBI" id="CHEBI:29105"/>
        <note>catalytic</note>
    </ligand>
</feature>
<dbReference type="InterPro" id="IPR058535">
    <property type="entry name" value="MafB19-deam"/>
</dbReference>
<dbReference type="InterPro" id="IPR016193">
    <property type="entry name" value="Cytidine_deaminase-like"/>
</dbReference>
<dbReference type="KEGG" id="sus:Acid_6428"/>
<dbReference type="InParanoid" id="Q01SL7"/>
<sequence length="142" mass="15197">MYQALALARSGAALGEVPVGAVIALAGEVIGRGSNAPVAQMDPTAHAEILAIREAASRIANYRLTGATLYCTLEPCVMCAGALVAARIERVVFGARDLRFGGVRSKFQLADSDLLNHRVEIVEGVLAVECVQLLREFFENRR</sequence>
<evidence type="ECO:0000256" key="1">
    <source>
        <dbReference type="ARBA" id="ARBA00010669"/>
    </source>
</evidence>
<evidence type="ECO:0000259" key="9">
    <source>
        <dbReference type="PROSITE" id="PS51747"/>
    </source>
</evidence>
<keyword evidence="3 8" id="KW-0819">tRNA processing</keyword>
<name>Q01SL7_SOLUE</name>
<evidence type="ECO:0000313" key="10">
    <source>
        <dbReference type="EMBL" id="ABJ87353.1"/>
    </source>
</evidence>
<dbReference type="GO" id="GO:0002100">
    <property type="term" value="P:tRNA wobble adenosine to inosine editing"/>
    <property type="evidence" value="ECO:0007669"/>
    <property type="project" value="UniProtKB-UniRule"/>
</dbReference>
<dbReference type="InterPro" id="IPR016192">
    <property type="entry name" value="APOBEC/CMP_deaminase_Zn-bd"/>
</dbReference>
<feature type="binding site" evidence="8">
    <location>
        <position position="46"/>
    </location>
    <ligand>
        <name>Zn(2+)</name>
        <dbReference type="ChEBI" id="CHEBI:29105"/>
        <note>catalytic</note>
    </ligand>
</feature>
<dbReference type="Gene3D" id="3.40.140.10">
    <property type="entry name" value="Cytidine Deaminase, domain 2"/>
    <property type="match status" value="1"/>
</dbReference>
<dbReference type="FunCoup" id="Q01SL7">
    <property type="interactions" value="492"/>
</dbReference>
<dbReference type="PROSITE" id="PS51747">
    <property type="entry name" value="CYT_DCMP_DEAMINASES_2"/>
    <property type="match status" value="1"/>
</dbReference>
<evidence type="ECO:0000256" key="5">
    <source>
        <dbReference type="ARBA" id="ARBA00022801"/>
    </source>
</evidence>